<name>A0ACB5U382_AMBMO</name>
<dbReference type="Proteomes" id="UP001165064">
    <property type="component" value="Unassembled WGS sequence"/>
</dbReference>
<proteinExistence type="predicted"/>
<organism evidence="1 2">
    <name type="scientific">Ambrosiozyma monospora</name>
    <name type="common">Yeast</name>
    <name type="synonym">Endomycopsis monosporus</name>
    <dbReference type="NCBI Taxonomy" id="43982"/>
    <lineage>
        <taxon>Eukaryota</taxon>
        <taxon>Fungi</taxon>
        <taxon>Dikarya</taxon>
        <taxon>Ascomycota</taxon>
        <taxon>Saccharomycotina</taxon>
        <taxon>Pichiomycetes</taxon>
        <taxon>Pichiales</taxon>
        <taxon>Pichiaceae</taxon>
        <taxon>Ambrosiozyma</taxon>
    </lineage>
</organism>
<sequence length="222" mass="25168">MMVMLVQSLSSCSNSSLNNDDTKFDRDRHTIPISKRLTEIQSQSLSTPTPSPSPTPTPIENSQPRPIPVTDDNEESSDPDDEDTAPESDMELERTQTQDTTMNDSIDRSSYQIPFPNLMLSQFESQPSQKSQVDSQVSLSHSLPFSSFQSQPQLRVSSQSHSQQHQKVNQIQSQPLPSSTSTRRDVNTGKKIYDSRLQQFIQQSYQYNYLKLTTTVNLDKHQ</sequence>
<keyword evidence="2" id="KW-1185">Reference proteome</keyword>
<protein>
    <submittedName>
        <fullName evidence="1">Unnamed protein product</fullName>
    </submittedName>
</protein>
<gene>
    <name evidence="1" type="ORF">Amon02_001114600</name>
</gene>
<accession>A0ACB5U382</accession>
<reference evidence="1" key="1">
    <citation type="submission" date="2023-04" db="EMBL/GenBank/DDBJ databases">
        <title>Ambrosiozyma monospora NBRC 10751.</title>
        <authorList>
            <person name="Ichikawa N."/>
            <person name="Sato H."/>
            <person name="Tonouchi N."/>
        </authorList>
    </citation>
    <scope>NUCLEOTIDE SEQUENCE</scope>
    <source>
        <strain evidence="1">NBRC 10751</strain>
    </source>
</reference>
<comment type="caution">
    <text evidence="1">The sequence shown here is derived from an EMBL/GenBank/DDBJ whole genome shotgun (WGS) entry which is preliminary data.</text>
</comment>
<evidence type="ECO:0000313" key="1">
    <source>
        <dbReference type="EMBL" id="GMF01023.1"/>
    </source>
</evidence>
<dbReference type="EMBL" id="BSXS01011665">
    <property type="protein sequence ID" value="GMF01023.1"/>
    <property type="molecule type" value="Genomic_DNA"/>
</dbReference>
<evidence type="ECO:0000313" key="2">
    <source>
        <dbReference type="Proteomes" id="UP001165064"/>
    </source>
</evidence>